<evidence type="ECO:0000259" key="3">
    <source>
        <dbReference type="Pfam" id="PF00501"/>
    </source>
</evidence>
<comment type="similarity">
    <text evidence="1">Belongs to the ATP-dependent AMP-binding enzyme family.</text>
</comment>
<dbReference type="AlphaFoldDB" id="A0A0U2PE00"/>
<dbReference type="EMBL" id="CP013659">
    <property type="protein sequence ID" value="ALS76599.1"/>
    <property type="molecule type" value="Genomic_DNA"/>
</dbReference>
<dbReference type="NCBIfam" id="NF004837">
    <property type="entry name" value="PRK06187.1"/>
    <property type="match status" value="1"/>
</dbReference>
<evidence type="ECO:0000256" key="1">
    <source>
        <dbReference type="ARBA" id="ARBA00006432"/>
    </source>
</evidence>
<dbReference type="Proteomes" id="UP000067683">
    <property type="component" value="Chromosome"/>
</dbReference>
<feature type="domain" description="AMP-dependent synthetase/ligase" evidence="3">
    <location>
        <begin position="7"/>
        <end position="366"/>
    </location>
</feature>
<dbReference type="KEGG" id="prt:AUC31_15895"/>
<dbReference type="InterPro" id="IPR000873">
    <property type="entry name" value="AMP-dep_synth/lig_dom"/>
</dbReference>
<dbReference type="Pfam" id="PF13193">
    <property type="entry name" value="AMP-binding_C"/>
    <property type="match status" value="1"/>
</dbReference>
<dbReference type="PROSITE" id="PS00455">
    <property type="entry name" value="AMP_BINDING"/>
    <property type="match status" value="1"/>
</dbReference>
<dbReference type="OrthoDB" id="9803968at2"/>
<proteinExistence type="inferred from homology"/>
<keyword evidence="2 5" id="KW-0436">Ligase</keyword>
<dbReference type="Gene3D" id="3.40.50.12780">
    <property type="entry name" value="N-terminal domain of ligase-like"/>
    <property type="match status" value="1"/>
</dbReference>
<gene>
    <name evidence="5" type="ORF">AUC31_15895</name>
</gene>
<evidence type="ECO:0000313" key="5">
    <source>
        <dbReference type="EMBL" id="ALS76599.1"/>
    </source>
</evidence>
<dbReference type="InterPro" id="IPR050237">
    <property type="entry name" value="ATP-dep_AMP-bd_enzyme"/>
</dbReference>
<dbReference type="GO" id="GO:0016878">
    <property type="term" value="F:acid-thiol ligase activity"/>
    <property type="evidence" value="ECO:0007669"/>
    <property type="project" value="UniProtKB-ARBA"/>
</dbReference>
<dbReference type="InterPro" id="IPR042099">
    <property type="entry name" value="ANL_N_sf"/>
</dbReference>
<evidence type="ECO:0000313" key="6">
    <source>
        <dbReference type="Proteomes" id="UP000067683"/>
    </source>
</evidence>
<dbReference type="SUPFAM" id="SSF56801">
    <property type="entry name" value="Acetyl-CoA synthetase-like"/>
    <property type="match status" value="1"/>
</dbReference>
<name>A0A0U2PE00_9BACL</name>
<keyword evidence="6" id="KW-1185">Reference proteome</keyword>
<dbReference type="PANTHER" id="PTHR43767">
    <property type="entry name" value="LONG-CHAIN-FATTY-ACID--COA LIGASE"/>
    <property type="match status" value="1"/>
</dbReference>
<feature type="domain" description="AMP-binding enzyme C-terminal" evidence="4">
    <location>
        <begin position="416"/>
        <end position="489"/>
    </location>
</feature>
<dbReference type="InterPro" id="IPR025110">
    <property type="entry name" value="AMP-bd_C"/>
</dbReference>
<dbReference type="FunFam" id="3.30.300.30:FF:000008">
    <property type="entry name" value="2,3-dihydroxybenzoate-AMP ligase"/>
    <property type="match status" value="1"/>
</dbReference>
<dbReference type="Pfam" id="PF00501">
    <property type="entry name" value="AMP-binding"/>
    <property type="match status" value="1"/>
</dbReference>
<dbReference type="InterPro" id="IPR020845">
    <property type="entry name" value="AMP-binding_CS"/>
</dbReference>
<evidence type="ECO:0000256" key="2">
    <source>
        <dbReference type="ARBA" id="ARBA00022598"/>
    </source>
</evidence>
<reference evidence="5" key="1">
    <citation type="submission" date="2016-01" db="EMBL/GenBank/DDBJ databases">
        <title>Complete genome of Planococcus rifietoensis type strain M8.</title>
        <authorList>
            <person name="See-Too W.S."/>
        </authorList>
    </citation>
    <scope>NUCLEOTIDE SEQUENCE [LARGE SCALE GENOMIC DNA]</scope>
    <source>
        <strain evidence="5">M8</strain>
    </source>
</reference>
<dbReference type="InterPro" id="IPR045851">
    <property type="entry name" value="AMP-bd_C_sf"/>
</dbReference>
<evidence type="ECO:0000259" key="4">
    <source>
        <dbReference type="Pfam" id="PF13193"/>
    </source>
</evidence>
<dbReference type="STRING" id="200991.AUC31_15895"/>
<accession>A0A0U2PE00</accession>
<sequence length="500" mass="55149">MNISQLLERNARKYPEQEALVGMGQRLTFREVDKIANNLAHSLMKRGISKGDKIVLFMPNVPEFVVSYFAVQRINAIIVPISAKLGPKEIGYILEHSDAKALFVHELIFDAVKSLETNGLLLVKSGQAVPGWEAFSDLIRTETEEILTSHAQDDEPSTILYTSGTTGKPKGVLFSHRNVLTVAQMICVEMEMKPDSRLLHMMPLSHSAPLHLFLVAGMIVGAKHVLVPTFTPDLLLDTVEGERTTHFFGAPVAYLMTAKHPEVGQRDLSSMKWWIYGSAPLSAGEVKFVQESFRTDNLVCVYGLTEAGPSGTLMTGPEHAEKAGSIGKRAALHTEIRIVDLDGQDVAPGEVGEILLRGEGNMLGYYKNEEATKETFIGDWLKTGDLAKFDEDGFIWVVDRKKDLIISGGVNIYPKEIEEVLITHPDIHETAVIGVPHAEWGETVKAYFAASRELSAEEIKAFAGNELASYKVPKLIEQVEALPRNASGKILKQPLREGRV</sequence>
<organism evidence="5 6">
    <name type="scientific">Planococcus rifietoensis</name>
    <dbReference type="NCBI Taxonomy" id="200991"/>
    <lineage>
        <taxon>Bacteria</taxon>
        <taxon>Bacillati</taxon>
        <taxon>Bacillota</taxon>
        <taxon>Bacilli</taxon>
        <taxon>Bacillales</taxon>
        <taxon>Caryophanaceae</taxon>
        <taxon>Planococcus</taxon>
    </lineage>
</organism>
<dbReference type="Gene3D" id="3.30.300.30">
    <property type="match status" value="1"/>
</dbReference>
<dbReference type="PANTHER" id="PTHR43767:SF1">
    <property type="entry name" value="NONRIBOSOMAL PEPTIDE SYNTHASE PES1 (EUROFUNG)-RELATED"/>
    <property type="match status" value="1"/>
</dbReference>
<protein>
    <submittedName>
        <fullName evidence="5">O-succinylbenzoate--CoA ligase</fullName>
    </submittedName>
</protein>
<dbReference type="RefSeq" id="WP_058383301.1">
    <property type="nucleotide sequence ID" value="NZ_CP013659.2"/>
</dbReference>